<dbReference type="AlphaFoldDB" id="A0A3N0EQW3"/>
<evidence type="ECO:0000313" key="3">
    <source>
        <dbReference type="Proteomes" id="UP000267469"/>
    </source>
</evidence>
<dbReference type="OrthoDB" id="1441069at2"/>
<dbReference type="Proteomes" id="UP000267469">
    <property type="component" value="Unassembled WGS sequence"/>
</dbReference>
<name>A0A3N0EQW3_SINP1</name>
<sequence>MEDAYQKYQFSAISIKKEVAMRFRTFSRLVSDSHTRTLEAIMNFFEWNDLSPNDDLGIKNNRTNKRINAVIAILKNIEKHQTLPTKAMLDTLFQEISQVEGEEEKEEDFDFGTPEDLSRDTELEYYRNRYEEMQQQLHSYKDRVQGLLGQLTYVKGTFGKGHYKLDMDRDEFENLKKELQDVHHHHRPES</sequence>
<keyword evidence="3" id="KW-1185">Reference proteome</keyword>
<accession>A0A3N0EQW3</accession>
<reference evidence="2 3" key="1">
    <citation type="submission" date="2018-10" db="EMBL/GenBank/DDBJ databases">
        <title>Sinomicrobium pectinilyticum sp. nov., a pectinase-producing bacterium isolated from alkaline and saline soil, and emended description of the genus Sinomicrobium.</title>
        <authorList>
            <person name="Cheng B."/>
            <person name="Li C."/>
            <person name="Lai Q."/>
            <person name="Du M."/>
            <person name="Shao Z."/>
            <person name="Xu P."/>
            <person name="Yang C."/>
        </authorList>
    </citation>
    <scope>NUCLEOTIDE SEQUENCE [LARGE SCALE GENOMIC DNA]</scope>
    <source>
        <strain evidence="2 3">5DNS001</strain>
    </source>
</reference>
<proteinExistence type="predicted"/>
<gene>
    <name evidence="2" type="ORF">ED312_06465</name>
</gene>
<evidence type="ECO:0000313" key="2">
    <source>
        <dbReference type="EMBL" id="RNL90328.1"/>
    </source>
</evidence>
<feature type="coiled-coil region" evidence="1">
    <location>
        <begin position="123"/>
        <end position="150"/>
    </location>
</feature>
<evidence type="ECO:0000256" key="1">
    <source>
        <dbReference type="SAM" id="Coils"/>
    </source>
</evidence>
<dbReference type="InterPro" id="IPR048012">
    <property type="entry name" value="BfmA-like_N"/>
</dbReference>
<comment type="caution">
    <text evidence="2">The sequence shown here is derived from an EMBL/GenBank/DDBJ whole genome shotgun (WGS) entry which is preliminary data.</text>
</comment>
<dbReference type="EMBL" id="RJTM01000033">
    <property type="protein sequence ID" value="RNL90328.1"/>
    <property type="molecule type" value="Genomic_DNA"/>
</dbReference>
<keyword evidence="1" id="KW-0175">Coiled coil</keyword>
<protein>
    <submittedName>
        <fullName evidence="2">Uncharacterized protein</fullName>
    </submittedName>
</protein>
<organism evidence="2 3">
    <name type="scientific">Sinomicrobium pectinilyticum</name>
    <dbReference type="NCBI Taxonomy" id="1084421"/>
    <lineage>
        <taxon>Bacteria</taxon>
        <taxon>Pseudomonadati</taxon>
        <taxon>Bacteroidota</taxon>
        <taxon>Flavobacteriia</taxon>
        <taxon>Flavobacteriales</taxon>
        <taxon>Flavobacteriaceae</taxon>
        <taxon>Sinomicrobium</taxon>
    </lineage>
</organism>
<dbReference type="NCBIfam" id="NF041200">
    <property type="entry name" value="mob_BfmA_Nterm"/>
    <property type="match status" value="1"/>
</dbReference>